<keyword evidence="1" id="KW-0645">Protease</keyword>
<feature type="active site" evidence="1">
    <location>
        <position position="280"/>
    </location>
</feature>
<comment type="catalytic activity">
    <reaction evidence="1">
        <text>Hydrolysis of proteins in presence of ATP.</text>
        <dbReference type="EC" id="3.4.21.53"/>
    </reaction>
</comment>
<keyword evidence="1" id="KW-0378">Hydrolase</keyword>
<evidence type="ECO:0000313" key="5">
    <source>
        <dbReference type="EMBL" id="CAG9611066.1"/>
    </source>
</evidence>
<dbReference type="Pfam" id="PF13180">
    <property type="entry name" value="PDZ_2"/>
    <property type="match status" value="1"/>
</dbReference>
<organism evidence="5 6">
    <name type="scientific">Bacillus rhizoplanae</name>
    <dbReference type="NCBI Taxonomy" id="2880966"/>
    <lineage>
        <taxon>Bacteria</taxon>
        <taxon>Bacillati</taxon>
        <taxon>Bacillota</taxon>
        <taxon>Bacilli</taxon>
        <taxon>Bacillales</taxon>
        <taxon>Bacillaceae</taxon>
        <taxon>Bacillus</taxon>
    </lineage>
</organism>
<dbReference type="SUPFAM" id="SSF54211">
    <property type="entry name" value="Ribosomal protein S5 domain 2-like"/>
    <property type="match status" value="1"/>
</dbReference>
<evidence type="ECO:0000313" key="6">
    <source>
        <dbReference type="Proteomes" id="UP000789423"/>
    </source>
</evidence>
<dbReference type="InterPro" id="IPR008269">
    <property type="entry name" value="Lon_proteolytic"/>
</dbReference>
<name>A0ABM8Y5U3_9BACI</name>
<dbReference type="RefSeq" id="WP_230573402.1">
    <property type="nucleotide sequence ID" value="NZ_CAKJTI010000001.1"/>
</dbReference>
<gene>
    <name evidence="5" type="primary">ylbL</name>
    <name evidence="5" type="ORF">BACCIP111899_00238</name>
</gene>
<dbReference type="Gene3D" id="3.30.230.10">
    <property type="match status" value="1"/>
</dbReference>
<dbReference type="SUPFAM" id="SSF50156">
    <property type="entry name" value="PDZ domain-like"/>
    <property type="match status" value="1"/>
</dbReference>
<reference evidence="5 6" key="1">
    <citation type="submission" date="2021-10" db="EMBL/GenBank/DDBJ databases">
        <authorList>
            <person name="Criscuolo A."/>
        </authorList>
    </citation>
    <scope>NUCLEOTIDE SEQUENCE [LARGE SCALE GENOMIC DNA]</scope>
    <source>
        <strain evidence="6">CIP 111899</strain>
    </source>
</reference>
<feature type="active site" evidence="1">
    <location>
        <position position="235"/>
    </location>
</feature>
<evidence type="ECO:0000256" key="1">
    <source>
        <dbReference type="PROSITE-ProRule" id="PRU01122"/>
    </source>
</evidence>
<evidence type="ECO:0000259" key="4">
    <source>
        <dbReference type="PROSITE" id="PS51786"/>
    </source>
</evidence>
<dbReference type="SMART" id="SM00228">
    <property type="entry name" value="PDZ"/>
    <property type="match status" value="1"/>
</dbReference>
<dbReference type="InterPro" id="IPR020568">
    <property type="entry name" value="Ribosomal_Su5_D2-typ_SF"/>
</dbReference>
<comment type="caution">
    <text evidence="5">The sequence shown here is derived from an EMBL/GenBank/DDBJ whole genome shotgun (WGS) entry which is preliminary data.</text>
</comment>
<proteinExistence type="inferred from homology"/>
<keyword evidence="2" id="KW-0472">Membrane</keyword>
<dbReference type="PANTHER" id="PTHR10046">
    <property type="entry name" value="ATP DEPENDENT LON PROTEASE FAMILY MEMBER"/>
    <property type="match status" value="1"/>
</dbReference>
<comment type="similarity">
    <text evidence="1">Belongs to the peptidase S16 family.</text>
</comment>
<protein>
    <recommendedName>
        <fullName evidence="1">endopeptidase La</fullName>
        <ecNumber evidence="1">3.4.21.53</ecNumber>
    </recommendedName>
</protein>
<dbReference type="InterPro" id="IPR027065">
    <property type="entry name" value="Lon_Prtase"/>
</dbReference>
<keyword evidence="6" id="KW-1185">Reference proteome</keyword>
<keyword evidence="2" id="KW-1133">Transmembrane helix</keyword>
<feature type="domain" description="PDZ" evidence="3">
    <location>
        <begin position="130"/>
        <end position="187"/>
    </location>
</feature>
<feature type="transmembrane region" description="Helical" evidence="2">
    <location>
        <begin position="7"/>
        <end position="30"/>
    </location>
</feature>
<keyword evidence="1" id="KW-0720">Serine protease</keyword>
<evidence type="ECO:0000259" key="3">
    <source>
        <dbReference type="PROSITE" id="PS50106"/>
    </source>
</evidence>
<accession>A0ABM8Y5U3</accession>
<keyword evidence="2" id="KW-0812">Transmembrane</keyword>
<dbReference type="PROSITE" id="PS50106">
    <property type="entry name" value="PDZ"/>
    <property type="match status" value="1"/>
</dbReference>
<dbReference type="InterPro" id="IPR014721">
    <property type="entry name" value="Ribsml_uS5_D2-typ_fold_subgr"/>
</dbReference>
<dbReference type="EMBL" id="CAKJTI010000001">
    <property type="protein sequence ID" value="CAG9611066.1"/>
    <property type="molecule type" value="Genomic_DNA"/>
</dbReference>
<dbReference type="Proteomes" id="UP000789423">
    <property type="component" value="Unassembled WGS sequence"/>
</dbReference>
<dbReference type="Pfam" id="PF05362">
    <property type="entry name" value="Lon_C"/>
    <property type="match status" value="1"/>
</dbReference>
<dbReference type="InterPro" id="IPR001478">
    <property type="entry name" value="PDZ"/>
</dbReference>
<dbReference type="InterPro" id="IPR036034">
    <property type="entry name" value="PDZ_sf"/>
</dbReference>
<dbReference type="EC" id="3.4.21.53" evidence="1"/>
<sequence length="341" mass="37860">MFKKFRYLYALLIGVIVAMLIVFVPLPYYITKPGMAEKLEPYVQVEGGNKEKGDFMLVTVSMGRANVVNFLSAKFNKYEEILKKEEILQKGESDEEYQLRQVYAMKESQDAAIYNAYKQANYPVTFENQGVLVAGIADGMPAAEKLKLGDRIVAVDGQPFQTAEEFIAYMKTKKQNDEVTIKYVHEKNEKEDKFVLKPIPQDKSRAGIGVSIITDKKLTVSPNVKIDAHKIGGPSAGLMFTLEIYNQLVKEDITKGHEIAGTGTINEKGEIGPIGGISQKVVAAHNAGAEIFFAPNEKGAKNSNYKEAVKTAKDINTKMKIIPVDTLDDALAYLDKMSEKK</sequence>
<evidence type="ECO:0000256" key="2">
    <source>
        <dbReference type="SAM" id="Phobius"/>
    </source>
</evidence>
<dbReference type="PROSITE" id="PS51786">
    <property type="entry name" value="LON_PROTEOLYTIC"/>
    <property type="match status" value="1"/>
</dbReference>
<dbReference type="NCBIfam" id="NF041438">
    <property type="entry name" value="SepM_fam_S16"/>
    <property type="match status" value="1"/>
</dbReference>
<feature type="domain" description="Lon proteolytic" evidence="4">
    <location>
        <begin position="231"/>
        <end position="337"/>
    </location>
</feature>